<protein>
    <recommendedName>
        <fullName evidence="7">TPR-like protein</fullName>
    </recommendedName>
</protein>
<feature type="coiled-coil region" evidence="2">
    <location>
        <begin position="915"/>
        <end position="942"/>
    </location>
</feature>
<dbReference type="PANTHER" id="PTHR19959">
    <property type="entry name" value="KINESIN LIGHT CHAIN"/>
    <property type="match status" value="1"/>
</dbReference>
<dbReference type="SMART" id="SM00028">
    <property type="entry name" value="TPR"/>
    <property type="match status" value="6"/>
</dbReference>
<keyword evidence="6" id="KW-1185">Reference proteome</keyword>
<dbReference type="InParanoid" id="A0A0H2RW32"/>
<evidence type="ECO:0008006" key="7">
    <source>
        <dbReference type="Google" id="ProtNLM"/>
    </source>
</evidence>
<dbReference type="SUPFAM" id="SSF52540">
    <property type="entry name" value="P-loop containing nucleoside triphosphate hydrolases"/>
    <property type="match status" value="1"/>
</dbReference>
<dbReference type="SUPFAM" id="SSF48452">
    <property type="entry name" value="TPR-like"/>
    <property type="match status" value="2"/>
</dbReference>
<evidence type="ECO:0000313" key="6">
    <source>
        <dbReference type="Proteomes" id="UP000053477"/>
    </source>
</evidence>
<sequence>MEKDLNRVLARFHLEKELQLSADVEKTVKDLCCIKKSLEDMHKTIAAVDNKLSVAQARVDDIQTSVQAISLANPLSKLPYAEGASWDIGKICQEGTRESILAEIVEFVRGFQGEGTARIFCLTGAPGAGKTAIAHSISKICHDAGWLATSFFYNREDSTRAPKLFSTIIHDLAARYQKFKVSVGQAIEQDPSLASASLTQHFYKLILPFSHQIPQDKPIVIVLDALDEGYSDVLMEILVKGVSSLRGGFKFVVTARNVAQMQEFLREPHVHHKAFGHSHQSNMEDVGMVVQRELSKVALKKGLSGTGWPTKDQEMLMKEKSGGLMIWVITVCHFLSQPESLDPRGELEALLEKTSLDSLGAEEQMDLLYVTILKQWNWFKKGFTEAYKQVMGTILVSKIPMSESAIQSLYSGKSKITMLLSLLRPLLVQSEGDQSIQILHQSLHDFLASRAHLVNEWKNFAIDEKVHHQILVLRTITVLNTELTSATPGTGYTHQNGEMPKFPERIIPEHLRYACKFWMEHLKVVQEPNQELIDVLSFFLEHKFVLWLELSACMWQIVEIEPLIKWIDMCPSPIQLQKYLNSSQHSQAFLSISGHLGINGYLPQSLLAAQYSFNTLKLGATAGLSEAFQSASANVLCQLSTAQGKMGMRKDALEAVKEAVAMQREIAKENPAAFNADLALSLGNLSNRLSEMGLRDEALQAIREAVAMQRGLANGNPAAFKADLARSLGNLSNRLSDIGAGDEALQTIREAVAMQRELANGNPVAFNAGLALSLGNLSNRLSEMGLRDEALQAIREAVAMQRELANGKPAAFKADLTRSLGNLSTCFSEMGLRDEALQTIREAVAMRRELAKENPAAFNADLALSLGNLSNRLSDVGARDEALQAIREAVHMYRGLSESFAAAFSQNLADSLCKLSYLLSEMEEAEEALQSVEEAVQIFRDIAATLPNAFHKNAAWAKQRLSFLKSNL</sequence>
<dbReference type="STRING" id="27342.A0A0H2RW32"/>
<keyword evidence="2" id="KW-0175">Coiled coil</keyword>
<dbReference type="AlphaFoldDB" id="A0A0H2RW32"/>
<dbReference type="OrthoDB" id="3038309at2759"/>
<evidence type="ECO:0000259" key="4">
    <source>
        <dbReference type="Pfam" id="PF24883"/>
    </source>
</evidence>
<feature type="domain" description="Anaphase-promoting complex subunit 5" evidence="3">
    <location>
        <begin position="636"/>
        <end position="667"/>
    </location>
</feature>
<organism evidence="5 6">
    <name type="scientific">Schizopora paradoxa</name>
    <dbReference type="NCBI Taxonomy" id="27342"/>
    <lineage>
        <taxon>Eukaryota</taxon>
        <taxon>Fungi</taxon>
        <taxon>Dikarya</taxon>
        <taxon>Basidiomycota</taxon>
        <taxon>Agaricomycotina</taxon>
        <taxon>Agaricomycetes</taxon>
        <taxon>Hymenochaetales</taxon>
        <taxon>Schizoporaceae</taxon>
        <taxon>Schizopora</taxon>
    </lineage>
</organism>
<accession>A0A0H2RW32</accession>
<gene>
    <name evidence="5" type="ORF">SCHPADRAFT_879924</name>
</gene>
<dbReference type="Pfam" id="PF12862">
    <property type="entry name" value="ANAPC5"/>
    <property type="match status" value="3"/>
</dbReference>
<dbReference type="InterPro" id="IPR011990">
    <property type="entry name" value="TPR-like_helical_dom_sf"/>
</dbReference>
<reference evidence="5 6" key="1">
    <citation type="submission" date="2015-04" db="EMBL/GenBank/DDBJ databases">
        <title>Complete genome sequence of Schizopora paradoxa KUC8140, a cosmopolitan wood degrader in East Asia.</title>
        <authorList>
            <consortium name="DOE Joint Genome Institute"/>
            <person name="Min B."/>
            <person name="Park H."/>
            <person name="Jang Y."/>
            <person name="Kim J.-J."/>
            <person name="Kim K.H."/>
            <person name="Pangilinan J."/>
            <person name="Lipzen A."/>
            <person name="Riley R."/>
            <person name="Grigoriev I.V."/>
            <person name="Spatafora J.W."/>
            <person name="Choi I.-G."/>
        </authorList>
    </citation>
    <scope>NUCLEOTIDE SEQUENCE [LARGE SCALE GENOMIC DNA]</scope>
    <source>
        <strain evidence="5 6">KUC8140</strain>
    </source>
</reference>
<dbReference type="PANTHER" id="PTHR19959:SF119">
    <property type="entry name" value="FUNGAL LIPASE-LIKE DOMAIN-CONTAINING PROTEIN"/>
    <property type="match status" value="1"/>
</dbReference>
<feature type="domain" description="Anaphase-promoting complex subunit 5" evidence="3">
    <location>
        <begin position="908"/>
        <end position="941"/>
    </location>
</feature>
<dbReference type="InterPro" id="IPR027417">
    <property type="entry name" value="P-loop_NTPase"/>
</dbReference>
<dbReference type="Pfam" id="PF13374">
    <property type="entry name" value="TPR_10"/>
    <property type="match status" value="4"/>
</dbReference>
<feature type="domain" description="Anaphase-promoting complex subunit 5" evidence="3">
    <location>
        <begin position="819"/>
        <end position="851"/>
    </location>
</feature>
<dbReference type="InterPro" id="IPR056884">
    <property type="entry name" value="NPHP3-like_N"/>
</dbReference>
<evidence type="ECO:0000313" key="5">
    <source>
        <dbReference type="EMBL" id="KLO08996.1"/>
    </source>
</evidence>
<dbReference type="Proteomes" id="UP000053477">
    <property type="component" value="Unassembled WGS sequence"/>
</dbReference>
<name>A0A0H2RW32_9AGAM</name>
<dbReference type="Gene3D" id="1.25.40.10">
    <property type="entry name" value="Tetratricopeptide repeat domain"/>
    <property type="match status" value="2"/>
</dbReference>
<evidence type="ECO:0000256" key="1">
    <source>
        <dbReference type="ARBA" id="ARBA00022737"/>
    </source>
</evidence>
<evidence type="ECO:0000259" key="3">
    <source>
        <dbReference type="Pfam" id="PF12862"/>
    </source>
</evidence>
<evidence type="ECO:0000256" key="2">
    <source>
        <dbReference type="SAM" id="Coils"/>
    </source>
</evidence>
<dbReference type="EMBL" id="KQ086070">
    <property type="protein sequence ID" value="KLO08996.1"/>
    <property type="molecule type" value="Genomic_DNA"/>
</dbReference>
<dbReference type="Pfam" id="PF24883">
    <property type="entry name" value="NPHP3_N"/>
    <property type="match status" value="1"/>
</dbReference>
<dbReference type="InterPro" id="IPR019734">
    <property type="entry name" value="TPR_rpt"/>
</dbReference>
<feature type="domain" description="Nephrocystin 3-like N-terminal" evidence="4">
    <location>
        <begin position="106"/>
        <end position="256"/>
    </location>
</feature>
<keyword evidence="1" id="KW-0677">Repeat</keyword>
<dbReference type="Gene3D" id="3.40.50.300">
    <property type="entry name" value="P-loop containing nucleotide triphosphate hydrolases"/>
    <property type="match status" value="1"/>
</dbReference>
<proteinExistence type="predicted"/>
<dbReference type="InterPro" id="IPR026000">
    <property type="entry name" value="Apc5_dom"/>
</dbReference>